<accession>A0A238XU22</accession>
<dbReference type="EMBL" id="FZOA01000001">
    <property type="protein sequence ID" value="SNR61943.1"/>
    <property type="molecule type" value="Genomic_DNA"/>
</dbReference>
<protein>
    <submittedName>
        <fullName evidence="1">Uncharacterized protein</fullName>
    </submittedName>
</protein>
<evidence type="ECO:0000313" key="2">
    <source>
        <dbReference type="Proteomes" id="UP000198305"/>
    </source>
</evidence>
<organism evidence="1 2">
    <name type="scientific">Methylobacillus rhizosphaerae</name>
    <dbReference type="NCBI Taxonomy" id="551994"/>
    <lineage>
        <taxon>Bacteria</taxon>
        <taxon>Pseudomonadati</taxon>
        <taxon>Pseudomonadota</taxon>
        <taxon>Betaproteobacteria</taxon>
        <taxon>Nitrosomonadales</taxon>
        <taxon>Methylophilaceae</taxon>
        <taxon>Methylobacillus</taxon>
    </lineage>
</organism>
<dbReference type="Proteomes" id="UP000198305">
    <property type="component" value="Unassembled WGS sequence"/>
</dbReference>
<reference evidence="2" key="1">
    <citation type="submission" date="2017-06" db="EMBL/GenBank/DDBJ databases">
        <authorList>
            <person name="Varghese N."/>
            <person name="Submissions S."/>
        </authorList>
    </citation>
    <scope>NUCLEOTIDE SEQUENCE [LARGE SCALE GENOMIC DNA]</scope>
    <source>
        <strain evidence="2">Ca-68</strain>
    </source>
</reference>
<keyword evidence="2" id="KW-1185">Reference proteome</keyword>
<proteinExistence type="predicted"/>
<name>A0A238XU22_9PROT</name>
<dbReference type="AlphaFoldDB" id="A0A238XU22"/>
<sequence length="43" mass="4756">MQVPGVTIAPGLKSYDEAKLGLWYLLPIKITVTRNISGLQVDR</sequence>
<evidence type="ECO:0000313" key="1">
    <source>
        <dbReference type="EMBL" id="SNR61943.1"/>
    </source>
</evidence>
<gene>
    <name evidence="1" type="ORF">SAMN05192560_0173</name>
</gene>